<sequence length="99" mass="10909">MNAFYVTVSIPILLVLAGFNHAHGLTTFGKSNGQGQGSSAHQTDGSAHVNDLTIIFIVQSRLYVTKRRKLGKESEKVNNFSIPTIESFQNVPRQVDFAF</sequence>
<organism evidence="2 3">
    <name type="scientific">Exocentrus adspersus</name>
    <dbReference type="NCBI Taxonomy" id="1586481"/>
    <lineage>
        <taxon>Eukaryota</taxon>
        <taxon>Metazoa</taxon>
        <taxon>Ecdysozoa</taxon>
        <taxon>Arthropoda</taxon>
        <taxon>Hexapoda</taxon>
        <taxon>Insecta</taxon>
        <taxon>Pterygota</taxon>
        <taxon>Neoptera</taxon>
        <taxon>Endopterygota</taxon>
        <taxon>Coleoptera</taxon>
        <taxon>Polyphaga</taxon>
        <taxon>Cucujiformia</taxon>
        <taxon>Chrysomeloidea</taxon>
        <taxon>Cerambycidae</taxon>
        <taxon>Lamiinae</taxon>
        <taxon>Acanthocinini</taxon>
        <taxon>Exocentrus</taxon>
    </lineage>
</organism>
<keyword evidence="1" id="KW-0732">Signal</keyword>
<dbReference type="EMBL" id="JANEYG010000023">
    <property type="protein sequence ID" value="KAJ8918668.1"/>
    <property type="molecule type" value="Genomic_DNA"/>
</dbReference>
<evidence type="ECO:0000313" key="3">
    <source>
        <dbReference type="Proteomes" id="UP001159042"/>
    </source>
</evidence>
<keyword evidence="3" id="KW-1185">Reference proteome</keyword>
<gene>
    <name evidence="2" type="ORF">NQ315_014987</name>
</gene>
<proteinExistence type="predicted"/>
<accession>A0AAV8VWM4</accession>
<comment type="caution">
    <text evidence="2">The sequence shown here is derived from an EMBL/GenBank/DDBJ whole genome shotgun (WGS) entry which is preliminary data.</text>
</comment>
<name>A0AAV8VWM4_9CUCU</name>
<evidence type="ECO:0000256" key="1">
    <source>
        <dbReference type="SAM" id="SignalP"/>
    </source>
</evidence>
<reference evidence="2 3" key="1">
    <citation type="journal article" date="2023" name="Insect Mol. Biol.">
        <title>Genome sequencing provides insights into the evolution of gene families encoding plant cell wall-degrading enzymes in longhorned beetles.</title>
        <authorList>
            <person name="Shin N.R."/>
            <person name="Okamura Y."/>
            <person name="Kirsch R."/>
            <person name="Pauchet Y."/>
        </authorList>
    </citation>
    <scope>NUCLEOTIDE SEQUENCE [LARGE SCALE GENOMIC DNA]</scope>
    <source>
        <strain evidence="2">EAD_L_NR</strain>
    </source>
</reference>
<dbReference type="AlphaFoldDB" id="A0AAV8VWM4"/>
<feature type="signal peptide" evidence="1">
    <location>
        <begin position="1"/>
        <end position="24"/>
    </location>
</feature>
<evidence type="ECO:0000313" key="2">
    <source>
        <dbReference type="EMBL" id="KAJ8918668.1"/>
    </source>
</evidence>
<feature type="chain" id="PRO_5043978724" description="Secreted protein" evidence="1">
    <location>
        <begin position="25"/>
        <end position="99"/>
    </location>
</feature>
<protein>
    <recommendedName>
        <fullName evidence="4">Secreted protein</fullName>
    </recommendedName>
</protein>
<evidence type="ECO:0008006" key="4">
    <source>
        <dbReference type="Google" id="ProtNLM"/>
    </source>
</evidence>
<dbReference type="Proteomes" id="UP001159042">
    <property type="component" value="Unassembled WGS sequence"/>
</dbReference>